<dbReference type="Gene3D" id="3.40.50.1820">
    <property type="entry name" value="alpha/beta hydrolase"/>
    <property type="match status" value="1"/>
</dbReference>
<dbReference type="InterPro" id="IPR013324">
    <property type="entry name" value="RNA_pol_sigma_r3/r4-like"/>
</dbReference>
<dbReference type="InterPro" id="IPR029058">
    <property type="entry name" value="AB_hydrolase_fold"/>
</dbReference>
<evidence type="ECO:0000259" key="7">
    <source>
        <dbReference type="Pfam" id="PF08281"/>
    </source>
</evidence>
<evidence type="ECO:0000256" key="4">
    <source>
        <dbReference type="ARBA" id="ARBA00023163"/>
    </source>
</evidence>
<evidence type="ECO:0000313" key="9">
    <source>
        <dbReference type="EMBL" id="SFP85576.1"/>
    </source>
</evidence>
<dbReference type="Pfam" id="PF04542">
    <property type="entry name" value="Sigma70_r2"/>
    <property type="match status" value="1"/>
</dbReference>
<dbReference type="Pfam" id="PF00561">
    <property type="entry name" value="Abhydrolase_1"/>
    <property type="match status" value="1"/>
</dbReference>
<accession>A0A1I5TTC2</accession>
<dbReference type="SUPFAM" id="SSF53474">
    <property type="entry name" value="alpha/beta-Hydrolases"/>
    <property type="match status" value="1"/>
</dbReference>
<dbReference type="GO" id="GO:0003677">
    <property type="term" value="F:DNA binding"/>
    <property type="evidence" value="ECO:0007669"/>
    <property type="project" value="InterPro"/>
</dbReference>
<keyword evidence="3" id="KW-0731">Sigma factor</keyword>
<dbReference type="AlphaFoldDB" id="A0A1I5TTC2"/>
<dbReference type="Proteomes" id="UP000199137">
    <property type="component" value="Unassembled WGS sequence"/>
</dbReference>
<dbReference type="STRING" id="112413.SAMN05421854_107205"/>
<evidence type="ECO:0000256" key="1">
    <source>
        <dbReference type="ARBA" id="ARBA00010641"/>
    </source>
</evidence>
<comment type="similarity">
    <text evidence="1">Belongs to the sigma-70 factor family. ECF subfamily.</text>
</comment>
<dbReference type="SUPFAM" id="SSF88946">
    <property type="entry name" value="Sigma2 domain of RNA polymerase sigma factors"/>
    <property type="match status" value="1"/>
</dbReference>
<dbReference type="PANTHER" id="PTHR47756">
    <property type="entry name" value="BLL6612 PROTEIN-RELATED"/>
    <property type="match status" value="1"/>
</dbReference>
<evidence type="ECO:0000259" key="5">
    <source>
        <dbReference type="Pfam" id="PF00561"/>
    </source>
</evidence>
<dbReference type="InterPro" id="IPR036388">
    <property type="entry name" value="WH-like_DNA-bd_sf"/>
</dbReference>
<dbReference type="EMBL" id="FOWC01000007">
    <property type="protein sequence ID" value="SFP85576.1"/>
    <property type="molecule type" value="Genomic_DNA"/>
</dbReference>
<dbReference type="Gene3D" id="1.10.1740.10">
    <property type="match status" value="1"/>
</dbReference>
<feature type="domain" description="DUF6596" evidence="8">
    <location>
        <begin position="186"/>
        <end position="286"/>
    </location>
</feature>
<evidence type="ECO:0000256" key="3">
    <source>
        <dbReference type="ARBA" id="ARBA00023082"/>
    </source>
</evidence>
<gene>
    <name evidence="9" type="ORF">SAMN05421854_107205</name>
</gene>
<feature type="domain" description="RNA polymerase sigma factor 70 region 4 type 2" evidence="7">
    <location>
        <begin position="117"/>
        <end position="168"/>
    </location>
</feature>
<evidence type="ECO:0000259" key="6">
    <source>
        <dbReference type="Pfam" id="PF04542"/>
    </source>
</evidence>
<dbReference type="PANTHER" id="PTHR47756:SF2">
    <property type="entry name" value="BLL6612 PROTEIN"/>
    <property type="match status" value="1"/>
</dbReference>
<dbReference type="InterPro" id="IPR046531">
    <property type="entry name" value="DUF6596"/>
</dbReference>
<dbReference type="SUPFAM" id="SSF88659">
    <property type="entry name" value="Sigma3 and sigma4 domains of RNA polymerase sigma factors"/>
    <property type="match status" value="1"/>
</dbReference>
<reference evidence="9 10" key="1">
    <citation type="submission" date="2016-10" db="EMBL/GenBank/DDBJ databases">
        <authorList>
            <person name="de Groot N.N."/>
        </authorList>
    </citation>
    <scope>NUCLEOTIDE SEQUENCE [LARGE SCALE GENOMIC DNA]</scope>
    <source>
        <strain evidence="9 10">DSM 44637</strain>
    </source>
</reference>
<dbReference type="GO" id="GO:0003824">
    <property type="term" value="F:catalytic activity"/>
    <property type="evidence" value="ECO:0007669"/>
    <property type="project" value="UniProtKB-ARBA"/>
</dbReference>
<dbReference type="Pfam" id="PF08281">
    <property type="entry name" value="Sigma70_r4_2"/>
    <property type="match status" value="1"/>
</dbReference>
<dbReference type="GO" id="GO:0006352">
    <property type="term" value="P:DNA-templated transcription initiation"/>
    <property type="evidence" value="ECO:0007669"/>
    <property type="project" value="InterPro"/>
</dbReference>
<name>A0A1I5TTC2_9PSEU</name>
<dbReference type="InterPro" id="IPR007627">
    <property type="entry name" value="RNA_pol_sigma70_r2"/>
</dbReference>
<protein>
    <submittedName>
        <fullName evidence="9">RNA polymerase sigma factor, sigma-70 family</fullName>
    </submittedName>
</protein>
<sequence>MTGQHDAAEAALAQAFRDEWSAVVATLIRVTGDWDLAEECAQEAFALAVRTWPRDGVPDRPGAWLTTAARNRAVDRLRRASAGADKVREAALLAVPDEPAAGHSGVGALDDDRLRLIFTCCHPALAFEAQVALALRTLVGLSTAEIARAFLVSESTMSQRLVRVKRKIRAAGIPYRVPPAQLLPERTAAVLGVLYLLFNEGYSASEGDDLQRPGLAAEAIRLARLLHSLMPDESEATGLLALLLLQHARHGTRNGSDGELIPLEEQDRGQWDAAAITEGTALLEGALRRRSPGPYQVQAAIAACHAGAARAEDTDWAQIAGLYLQLRRYRPGPVAELNRAVAVGMAVGPEAGLALADRLAEDLTGYHLLPATRADFLRRLGRTEEAQVAYTEALALAPTGAERSYLRRRLSEISSPEVSVSASSVRREGTTDSGRTAMITKTLRAPGAQIHYDVAGSGPLLLLVPGGPADATAFAALRPCLAGRYTVVTFDPRGISRSRTTDLDDDLVGQHAEDVQRLLTELDAGPVSVLANSGGAITMLEHATRYPGAVRTLVAHEPPVSRYLGDLLADFPDIPAIYREQGVDAAVGAFMAASGFEIPPPPEHPTAEEIEQGKRMRGNFEVFFGRLMGAIGAWEPDLEALAAADTRIVVAVGDAAGTPAYEAGVGLARALGSEPVLFPGDHGGFAAEPEAFAVRLAETLNAEN</sequence>
<dbReference type="InterPro" id="IPR013249">
    <property type="entry name" value="RNA_pol_sigma70_r4_t2"/>
</dbReference>
<dbReference type="InterPro" id="IPR013325">
    <property type="entry name" value="RNA_pol_sigma_r2"/>
</dbReference>
<evidence type="ECO:0000256" key="2">
    <source>
        <dbReference type="ARBA" id="ARBA00023015"/>
    </source>
</evidence>
<dbReference type="GO" id="GO:0016987">
    <property type="term" value="F:sigma factor activity"/>
    <property type="evidence" value="ECO:0007669"/>
    <property type="project" value="UniProtKB-KW"/>
</dbReference>
<organism evidence="9 10">
    <name type="scientific">Amycolatopsis rubida</name>
    <dbReference type="NCBI Taxonomy" id="112413"/>
    <lineage>
        <taxon>Bacteria</taxon>
        <taxon>Bacillati</taxon>
        <taxon>Actinomycetota</taxon>
        <taxon>Actinomycetes</taxon>
        <taxon>Pseudonocardiales</taxon>
        <taxon>Pseudonocardiaceae</taxon>
        <taxon>Amycolatopsis</taxon>
    </lineage>
</organism>
<proteinExistence type="inferred from homology"/>
<evidence type="ECO:0000259" key="8">
    <source>
        <dbReference type="Pfam" id="PF20239"/>
    </source>
</evidence>
<evidence type="ECO:0000313" key="10">
    <source>
        <dbReference type="Proteomes" id="UP000199137"/>
    </source>
</evidence>
<keyword evidence="2" id="KW-0805">Transcription regulation</keyword>
<feature type="domain" description="RNA polymerase sigma-70 region 2" evidence="6">
    <location>
        <begin position="22"/>
        <end position="81"/>
    </location>
</feature>
<feature type="domain" description="AB hydrolase-1" evidence="5">
    <location>
        <begin position="459"/>
        <end position="569"/>
    </location>
</feature>
<dbReference type="InterPro" id="IPR000073">
    <property type="entry name" value="AB_hydrolase_1"/>
</dbReference>
<keyword evidence="4" id="KW-0804">Transcription</keyword>
<dbReference type="Pfam" id="PF20239">
    <property type="entry name" value="DUF6596"/>
    <property type="match status" value="1"/>
</dbReference>
<dbReference type="Gene3D" id="1.10.10.10">
    <property type="entry name" value="Winged helix-like DNA-binding domain superfamily/Winged helix DNA-binding domain"/>
    <property type="match status" value="1"/>
</dbReference>